<proteinExistence type="predicted"/>
<dbReference type="Pfam" id="PF00335">
    <property type="entry name" value="Tetraspanin"/>
    <property type="match status" value="1"/>
</dbReference>
<sequence length="317" mass="34839">MVSSLRPHDNKKMEDSYYGNSNLTDIIHPRRYRSSKVDRLKFILVVLNTLLFISGSVTLGFSVYGLIEYQVLGYTELFKSVLLATIIPWIAAISGTLSVTMTPLCGCHGAVAERRNLLVLYFLFLLVMFLSDLVMCIWVISTADKIQKEIEASIRTAVVTYHQNPAIRTALDDLQKHLVCCGSEYGVLDYGLSGPPLSCVHESLFTPCIEKMRQLYKDYWLITVGAFGAMGVVLVTTMVLVIMLLGIIGTRYRTRSRLQDRVGSQGGVAICQTLAPPPPPPPLPPPALATSAHGSRASGSQSGMLRLANDRNQTSVV</sequence>
<evidence type="ECO:0000313" key="8">
    <source>
        <dbReference type="Proteomes" id="UP001208570"/>
    </source>
</evidence>
<evidence type="ECO:0008006" key="9">
    <source>
        <dbReference type="Google" id="ProtNLM"/>
    </source>
</evidence>
<evidence type="ECO:0000256" key="4">
    <source>
        <dbReference type="ARBA" id="ARBA00023136"/>
    </source>
</evidence>
<organism evidence="7 8">
    <name type="scientific">Paralvinella palmiformis</name>
    <dbReference type="NCBI Taxonomy" id="53620"/>
    <lineage>
        <taxon>Eukaryota</taxon>
        <taxon>Metazoa</taxon>
        <taxon>Spiralia</taxon>
        <taxon>Lophotrochozoa</taxon>
        <taxon>Annelida</taxon>
        <taxon>Polychaeta</taxon>
        <taxon>Sedentaria</taxon>
        <taxon>Canalipalpata</taxon>
        <taxon>Terebellida</taxon>
        <taxon>Terebelliformia</taxon>
        <taxon>Alvinellidae</taxon>
        <taxon>Paralvinella</taxon>
    </lineage>
</organism>
<dbReference type="InterPro" id="IPR008952">
    <property type="entry name" value="Tetraspanin_EC2_sf"/>
</dbReference>
<dbReference type="GO" id="GO:0005886">
    <property type="term" value="C:plasma membrane"/>
    <property type="evidence" value="ECO:0007669"/>
    <property type="project" value="TreeGrafter"/>
</dbReference>
<dbReference type="Gene3D" id="1.10.1450.10">
    <property type="entry name" value="Tetraspanin"/>
    <property type="match status" value="1"/>
</dbReference>
<evidence type="ECO:0000256" key="5">
    <source>
        <dbReference type="SAM" id="MobiDB-lite"/>
    </source>
</evidence>
<feature type="region of interest" description="Disordered" evidence="5">
    <location>
        <begin position="273"/>
        <end position="317"/>
    </location>
</feature>
<gene>
    <name evidence="7" type="ORF">LSH36_979g02065</name>
</gene>
<evidence type="ECO:0000256" key="6">
    <source>
        <dbReference type="SAM" id="Phobius"/>
    </source>
</evidence>
<dbReference type="AlphaFoldDB" id="A0AAD9MS93"/>
<evidence type="ECO:0000256" key="1">
    <source>
        <dbReference type="ARBA" id="ARBA00004141"/>
    </source>
</evidence>
<keyword evidence="4 6" id="KW-0472">Membrane</keyword>
<feature type="transmembrane region" description="Helical" evidence="6">
    <location>
        <begin position="219"/>
        <end position="248"/>
    </location>
</feature>
<feature type="transmembrane region" description="Helical" evidence="6">
    <location>
        <begin position="86"/>
        <end position="106"/>
    </location>
</feature>
<name>A0AAD9MS93_9ANNE</name>
<comment type="subcellular location">
    <subcellularLocation>
        <location evidence="1">Membrane</location>
        <topology evidence="1">Multi-pass membrane protein</topology>
    </subcellularLocation>
</comment>
<dbReference type="SUPFAM" id="SSF48652">
    <property type="entry name" value="Tetraspanin"/>
    <property type="match status" value="1"/>
</dbReference>
<feature type="transmembrane region" description="Helical" evidence="6">
    <location>
        <begin position="40"/>
        <end position="66"/>
    </location>
</feature>
<evidence type="ECO:0000313" key="7">
    <source>
        <dbReference type="EMBL" id="KAK2142268.1"/>
    </source>
</evidence>
<accession>A0AAD9MS93</accession>
<dbReference type="PANTHER" id="PTHR19282:SF544">
    <property type="entry name" value="TETRASPANIN"/>
    <property type="match status" value="1"/>
</dbReference>
<protein>
    <recommendedName>
        <fullName evidence="9">Tetraspanin</fullName>
    </recommendedName>
</protein>
<keyword evidence="3 6" id="KW-1133">Transmembrane helix</keyword>
<keyword evidence="2 6" id="KW-0812">Transmembrane</keyword>
<dbReference type="PRINTS" id="PR00259">
    <property type="entry name" value="TMFOUR"/>
</dbReference>
<evidence type="ECO:0000256" key="2">
    <source>
        <dbReference type="ARBA" id="ARBA00022692"/>
    </source>
</evidence>
<comment type="caution">
    <text evidence="7">The sequence shown here is derived from an EMBL/GenBank/DDBJ whole genome shotgun (WGS) entry which is preliminary data.</text>
</comment>
<feature type="transmembrane region" description="Helical" evidence="6">
    <location>
        <begin position="118"/>
        <end position="140"/>
    </location>
</feature>
<reference evidence="7" key="1">
    <citation type="journal article" date="2023" name="Mol. Biol. Evol.">
        <title>Third-Generation Sequencing Reveals the Adaptive Role of the Epigenome in Three Deep-Sea Polychaetes.</title>
        <authorList>
            <person name="Perez M."/>
            <person name="Aroh O."/>
            <person name="Sun Y."/>
            <person name="Lan Y."/>
            <person name="Juniper S.K."/>
            <person name="Young C.R."/>
            <person name="Angers B."/>
            <person name="Qian P.Y."/>
        </authorList>
    </citation>
    <scope>NUCLEOTIDE SEQUENCE</scope>
    <source>
        <strain evidence="7">P08H-3</strain>
    </source>
</reference>
<dbReference type="Proteomes" id="UP001208570">
    <property type="component" value="Unassembled WGS sequence"/>
</dbReference>
<dbReference type="EMBL" id="JAODUP010000979">
    <property type="protein sequence ID" value="KAK2142268.1"/>
    <property type="molecule type" value="Genomic_DNA"/>
</dbReference>
<keyword evidence="8" id="KW-1185">Reference proteome</keyword>
<evidence type="ECO:0000256" key="3">
    <source>
        <dbReference type="ARBA" id="ARBA00022989"/>
    </source>
</evidence>
<feature type="compositionally biased region" description="Pro residues" evidence="5">
    <location>
        <begin position="275"/>
        <end position="287"/>
    </location>
</feature>
<dbReference type="InterPro" id="IPR018499">
    <property type="entry name" value="Tetraspanin/Peripherin"/>
</dbReference>
<dbReference type="PANTHER" id="PTHR19282">
    <property type="entry name" value="TETRASPANIN"/>
    <property type="match status" value="1"/>
</dbReference>